<comment type="similarity">
    <text evidence="2">Belongs to the fucolectin family.</text>
</comment>
<keyword evidence="7" id="KW-0106">Calcium</keyword>
<dbReference type="GO" id="GO:0042806">
    <property type="term" value="F:fucose binding"/>
    <property type="evidence" value="ECO:0007669"/>
    <property type="project" value="UniProtKB-ARBA"/>
</dbReference>
<reference evidence="14" key="1">
    <citation type="journal article" date="2023" name="G3 (Bethesda)">
        <title>Whole genome assembly and annotation of the endangered Caribbean coral Acropora cervicornis.</title>
        <authorList>
            <person name="Selwyn J.D."/>
            <person name="Vollmer S.V."/>
        </authorList>
    </citation>
    <scope>NUCLEOTIDE SEQUENCE</scope>
    <source>
        <strain evidence="14">K2</strain>
    </source>
</reference>
<dbReference type="SMART" id="SM00060">
    <property type="entry name" value="FN3"/>
    <property type="match status" value="3"/>
</dbReference>
<feature type="compositionally biased region" description="Polar residues" evidence="9">
    <location>
        <begin position="653"/>
        <end position="662"/>
    </location>
</feature>
<dbReference type="PROSITE" id="PS50853">
    <property type="entry name" value="FN3"/>
    <property type="match status" value="3"/>
</dbReference>
<dbReference type="FunFam" id="2.60.40.10:FF:000028">
    <property type="entry name" value="Neuronal cell adhesion molecule"/>
    <property type="match status" value="2"/>
</dbReference>
<evidence type="ECO:0000256" key="9">
    <source>
        <dbReference type="SAM" id="MobiDB-lite"/>
    </source>
</evidence>
<accession>A0AAD9VCX7</accession>
<feature type="domain" description="Fibronectin type-III" evidence="13">
    <location>
        <begin position="673"/>
        <end position="769"/>
    </location>
</feature>
<feature type="region of interest" description="Disordered" evidence="9">
    <location>
        <begin position="653"/>
        <end position="674"/>
    </location>
</feature>
<dbReference type="PROSITE" id="PS50022">
    <property type="entry name" value="FA58C_3"/>
    <property type="match status" value="1"/>
</dbReference>
<comment type="function">
    <text evidence="1">Acts as a defensive agent. Recognizes blood group fucosylated oligosaccharides including A, B, H and Lewis B-type antigens. Does not recognize Lewis A antigen and has low affinity for monovalent haptens.</text>
</comment>
<feature type="domain" description="Ig-like" evidence="12">
    <location>
        <begin position="772"/>
        <end position="858"/>
    </location>
</feature>
<dbReference type="PROSITE" id="PS01285">
    <property type="entry name" value="FA58C_1"/>
    <property type="match status" value="1"/>
</dbReference>
<dbReference type="Proteomes" id="UP001249851">
    <property type="component" value="Unassembled WGS sequence"/>
</dbReference>
<dbReference type="SUPFAM" id="SSF49785">
    <property type="entry name" value="Galactose-binding domain-like"/>
    <property type="match status" value="3"/>
</dbReference>
<dbReference type="InterPro" id="IPR000421">
    <property type="entry name" value="FA58C"/>
</dbReference>
<gene>
    <name evidence="14" type="ORF">P5673_005720</name>
</gene>
<dbReference type="GO" id="GO:0010185">
    <property type="term" value="P:regulation of cellular defense response"/>
    <property type="evidence" value="ECO:0007669"/>
    <property type="project" value="UniProtKB-ARBA"/>
</dbReference>
<dbReference type="EMBL" id="JARQWQ010000009">
    <property type="protein sequence ID" value="KAK2569866.1"/>
    <property type="molecule type" value="Genomic_DNA"/>
</dbReference>
<dbReference type="InterPro" id="IPR036116">
    <property type="entry name" value="FN3_sf"/>
</dbReference>
<feature type="domain" description="Fibronectin type-III" evidence="13">
    <location>
        <begin position="573"/>
        <end position="668"/>
    </location>
</feature>
<dbReference type="InterPro" id="IPR003961">
    <property type="entry name" value="FN3_dom"/>
</dbReference>
<keyword evidence="8" id="KW-1015">Disulfide bond</keyword>
<dbReference type="InterPro" id="IPR051941">
    <property type="entry name" value="BG_Antigen-Binding_Lectin"/>
</dbReference>
<dbReference type="CDD" id="cd00057">
    <property type="entry name" value="FA58C"/>
    <property type="match status" value="1"/>
</dbReference>
<evidence type="ECO:0000256" key="6">
    <source>
        <dbReference type="ARBA" id="ARBA00022737"/>
    </source>
</evidence>
<dbReference type="SUPFAM" id="SSF49265">
    <property type="entry name" value="Fibronectin type III"/>
    <property type="match status" value="2"/>
</dbReference>
<feature type="domain" description="F5/8 type C" evidence="11">
    <location>
        <begin position="295"/>
        <end position="443"/>
    </location>
</feature>
<keyword evidence="6" id="KW-0677">Repeat</keyword>
<keyword evidence="10" id="KW-1133">Transmembrane helix</keyword>
<evidence type="ECO:0000256" key="8">
    <source>
        <dbReference type="ARBA" id="ARBA00023157"/>
    </source>
</evidence>
<evidence type="ECO:0000256" key="3">
    <source>
        <dbReference type="ARBA" id="ARBA00011233"/>
    </source>
</evidence>
<dbReference type="Pfam" id="PF00041">
    <property type="entry name" value="fn3"/>
    <property type="match status" value="3"/>
</dbReference>
<sequence>MRAEVFGVKRNPENLALNKPTRQSSDFNRSSGSENAVDGNRNPLFDANGSCALTELEDPSWLRVDLGTDYVPVSDVFIVNRLFPASAQQTNGYYQITLGDNNDVDRNHQCTGLVSFKDFIGSTVCYSNPLKTGRYLGILTTQGRRTLSLCEVEVYSRENIAFRKPTKQNDIGSISTRPSSRAVDGNSDTRLGLSCTASDLVVAFTNPWWRVDLEQVEPVNEVYIVNRGDCWLASSDNGITNPLCGSGLSVPQGKGVSFFCRPALFGQYVTIRVTRSAPTLLHICEVEVYSERRACQMQAVGITSSLAVPSQRLSASSSRVGFEPDKGRLYGDGAWSPIDGNNPDDFLQIDLQHKYFICAVATQGYPLTSSSFWTTKYRLLFSVNGMDWLTYKENGIDKIFSGNSGRQDIVKHNLKSFTKARFVRFQPTEFENQKALRVEVYGVPTPTAPSQAPTGFDVTRLTNTSVRASWKLPPVAIRGFKLLYRLRNSSDELFTAIILSNSTLSKDVYGLEKNAEYEFQVLAFTANGNGPLSSMIIARRKEFAIPYSIFSYSTTFSNSITFHYPTFVVPSQAPGNFTVTSQTSTSILASWQRPSTSDSAVITGYKIFYKRKGSLGSVYTLLMDDATKLSINVTGLLKYTEYEFQILAFTSTGDGSNSSSVTERTKEDVPSQAPANLSVASQTSTSILASWQLPPADSRNGIILGFKLFYKRKGSAESANTEIVRGGTTLRKTITGLLEYNEYEFQVLAFTAVGDGLKSSIRTARTGTVAVPVLKEDVSPAFVICKIGTLCSLSCYATSEFPRTVAYSWTKDGRSLANSRKIKIIDNSIVIRPQYMEDYGMYVCRASNGIYDTTCNVTLVEIQEGQILTAAVKKMESDSHGGLVTIITLSCAILLLLIFIGLLLWKLRELSSQNTKASEKQTGLGEKSGPHTLSGETDERAYMDLQPRHLQVVSPEKAEVQEVQEYDDIIAYYNIGLDEKSKVEDYEAISIS</sequence>
<dbReference type="Gene3D" id="2.60.120.260">
    <property type="entry name" value="Galactose-binding domain-like"/>
    <property type="match status" value="3"/>
</dbReference>
<reference evidence="14" key="2">
    <citation type="journal article" date="2023" name="Science">
        <title>Genomic signatures of disease resistance in endangered staghorn corals.</title>
        <authorList>
            <person name="Vollmer S.V."/>
            <person name="Selwyn J.D."/>
            <person name="Despard B.A."/>
            <person name="Roesel C.L."/>
        </authorList>
    </citation>
    <scope>NUCLEOTIDE SEQUENCE</scope>
    <source>
        <strain evidence="14">K2</strain>
    </source>
</reference>
<keyword evidence="15" id="KW-1185">Reference proteome</keyword>
<dbReference type="CDD" id="cd00063">
    <property type="entry name" value="FN3"/>
    <property type="match status" value="3"/>
</dbReference>
<evidence type="ECO:0000313" key="15">
    <source>
        <dbReference type="Proteomes" id="UP001249851"/>
    </source>
</evidence>
<organism evidence="14 15">
    <name type="scientific">Acropora cervicornis</name>
    <name type="common">Staghorn coral</name>
    <dbReference type="NCBI Taxonomy" id="6130"/>
    <lineage>
        <taxon>Eukaryota</taxon>
        <taxon>Metazoa</taxon>
        <taxon>Cnidaria</taxon>
        <taxon>Anthozoa</taxon>
        <taxon>Hexacorallia</taxon>
        <taxon>Scleractinia</taxon>
        <taxon>Astrocoeniina</taxon>
        <taxon>Acroporidae</taxon>
        <taxon>Acropora</taxon>
    </lineage>
</organism>
<feature type="compositionally biased region" description="Polar residues" evidence="9">
    <location>
        <begin position="20"/>
        <end position="34"/>
    </location>
</feature>
<dbReference type="SMART" id="SM00231">
    <property type="entry name" value="FA58C"/>
    <property type="match status" value="1"/>
</dbReference>
<keyword evidence="5" id="KW-0430">Lectin</keyword>
<protein>
    <submittedName>
        <fullName evidence="14">Neogenin</fullName>
    </submittedName>
</protein>
<comment type="caution">
    <text evidence="14">The sequence shown here is derived from an EMBL/GenBank/DDBJ whole genome shotgun (WGS) entry which is preliminary data.</text>
</comment>
<feature type="region of interest" description="Disordered" evidence="9">
    <location>
        <begin position="16"/>
        <end position="42"/>
    </location>
</feature>
<evidence type="ECO:0000256" key="1">
    <source>
        <dbReference type="ARBA" id="ARBA00002219"/>
    </source>
</evidence>
<evidence type="ECO:0000256" key="2">
    <source>
        <dbReference type="ARBA" id="ARBA00010147"/>
    </source>
</evidence>
<evidence type="ECO:0000256" key="10">
    <source>
        <dbReference type="SAM" id="Phobius"/>
    </source>
</evidence>
<dbReference type="InterPro" id="IPR008979">
    <property type="entry name" value="Galactose-bd-like_sf"/>
</dbReference>
<dbReference type="PANTHER" id="PTHR45713">
    <property type="entry name" value="FTP DOMAIN-CONTAINING PROTEIN"/>
    <property type="match status" value="1"/>
</dbReference>
<evidence type="ECO:0000313" key="14">
    <source>
        <dbReference type="EMBL" id="KAK2569866.1"/>
    </source>
</evidence>
<dbReference type="PANTHER" id="PTHR45713:SF6">
    <property type="entry name" value="F5_8 TYPE C DOMAIN-CONTAINING PROTEIN"/>
    <property type="match status" value="1"/>
</dbReference>
<dbReference type="GO" id="GO:0046872">
    <property type="term" value="F:metal ion binding"/>
    <property type="evidence" value="ECO:0007669"/>
    <property type="project" value="UniProtKB-KW"/>
</dbReference>
<proteinExistence type="inferred from homology"/>
<evidence type="ECO:0000256" key="5">
    <source>
        <dbReference type="ARBA" id="ARBA00022734"/>
    </source>
</evidence>
<dbReference type="SMART" id="SM00607">
    <property type="entry name" value="FTP"/>
    <property type="match status" value="1"/>
</dbReference>
<evidence type="ECO:0000259" key="11">
    <source>
        <dbReference type="PROSITE" id="PS50022"/>
    </source>
</evidence>
<evidence type="ECO:0000259" key="13">
    <source>
        <dbReference type="PROSITE" id="PS50853"/>
    </source>
</evidence>
<dbReference type="InterPro" id="IPR036179">
    <property type="entry name" value="Ig-like_dom_sf"/>
</dbReference>
<feature type="transmembrane region" description="Helical" evidence="10">
    <location>
        <begin position="883"/>
        <end position="905"/>
    </location>
</feature>
<dbReference type="InterPro" id="IPR007110">
    <property type="entry name" value="Ig-like_dom"/>
</dbReference>
<dbReference type="Pfam" id="PF00754">
    <property type="entry name" value="F5_F8_type_C"/>
    <property type="match status" value="1"/>
</dbReference>
<evidence type="ECO:0000259" key="12">
    <source>
        <dbReference type="PROSITE" id="PS50835"/>
    </source>
</evidence>
<feature type="region of interest" description="Disordered" evidence="9">
    <location>
        <begin position="916"/>
        <end position="935"/>
    </location>
</feature>
<keyword evidence="10" id="KW-0472">Membrane</keyword>
<evidence type="ECO:0000256" key="4">
    <source>
        <dbReference type="ARBA" id="ARBA00022723"/>
    </source>
</evidence>
<name>A0AAD9VCX7_ACRCE</name>
<keyword evidence="10" id="KW-0812">Transmembrane</keyword>
<dbReference type="AlphaFoldDB" id="A0AAD9VCX7"/>
<comment type="subunit">
    <text evidence="3">Homotrimer.</text>
</comment>
<dbReference type="PROSITE" id="PS50835">
    <property type="entry name" value="IG_LIKE"/>
    <property type="match status" value="1"/>
</dbReference>
<dbReference type="InterPro" id="IPR013783">
    <property type="entry name" value="Ig-like_fold"/>
</dbReference>
<dbReference type="Pfam" id="PF13927">
    <property type="entry name" value="Ig_3"/>
    <property type="match status" value="1"/>
</dbReference>
<keyword evidence="4" id="KW-0479">Metal-binding</keyword>
<dbReference type="SUPFAM" id="SSF48726">
    <property type="entry name" value="Immunoglobulin"/>
    <property type="match status" value="1"/>
</dbReference>
<dbReference type="GO" id="GO:0001868">
    <property type="term" value="P:regulation of complement activation, lectin pathway"/>
    <property type="evidence" value="ECO:0007669"/>
    <property type="project" value="UniProtKB-ARBA"/>
</dbReference>
<evidence type="ECO:0000256" key="7">
    <source>
        <dbReference type="ARBA" id="ARBA00022837"/>
    </source>
</evidence>
<dbReference type="Gene3D" id="2.60.40.10">
    <property type="entry name" value="Immunoglobulins"/>
    <property type="match status" value="4"/>
</dbReference>
<feature type="domain" description="Fibronectin type-III" evidence="13">
    <location>
        <begin position="452"/>
        <end position="543"/>
    </location>
</feature>
<dbReference type="Pfam" id="PF22633">
    <property type="entry name" value="F5_F8_type_C_2"/>
    <property type="match status" value="1"/>
</dbReference>
<dbReference type="InterPro" id="IPR006585">
    <property type="entry name" value="FTP1"/>
</dbReference>